<sequence>MLIVVLIAFKGYGVYQHGSLNVNGKKMYSQSAILMDDTGRVLGSKNKHKKRQPASLVKIMTAILALESHPDLNQVVSIDASQLERLRAEGASLAEFKPYSQVTIRQLLYGLMLPSGADAAVILAQNSAKDEAEFVNQMNAKAKDLGMNETHFANPTGIDDETQYTTVSDLAKLWNYCLADGNFKAIITTPVFDDGQYVFYSSVFNNFGDPNIKNGRLLGGKTGYTDEAGLCLASLAEVNGKEYRIISMGADGDHDTEQFNMIDARHIYEAL</sequence>
<comment type="caution">
    <text evidence="11">The sequence shown here is derived from an EMBL/GenBank/DDBJ whole genome shotgun (WGS) entry which is preliminary data.</text>
</comment>
<dbReference type="Pfam" id="PF00768">
    <property type="entry name" value="Peptidase_S11"/>
    <property type="match status" value="1"/>
</dbReference>
<feature type="binding site" evidence="8">
    <location>
        <position position="221"/>
    </location>
    <ligand>
        <name>substrate</name>
    </ligand>
</feature>
<dbReference type="InterPro" id="IPR001967">
    <property type="entry name" value="Peptidase_S11_N"/>
</dbReference>
<evidence type="ECO:0000256" key="1">
    <source>
        <dbReference type="ARBA" id="ARBA00007164"/>
    </source>
</evidence>
<name>A0A3R9YEW3_9ENTE</name>
<keyword evidence="5" id="KW-0573">Peptidoglycan synthesis</keyword>
<dbReference type="GO" id="GO:0009252">
    <property type="term" value="P:peptidoglycan biosynthetic process"/>
    <property type="evidence" value="ECO:0007669"/>
    <property type="project" value="UniProtKB-KW"/>
</dbReference>
<dbReference type="GO" id="GO:0071555">
    <property type="term" value="P:cell wall organization"/>
    <property type="evidence" value="ECO:0007669"/>
    <property type="project" value="UniProtKB-KW"/>
</dbReference>
<dbReference type="GO" id="GO:0008360">
    <property type="term" value="P:regulation of cell shape"/>
    <property type="evidence" value="ECO:0007669"/>
    <property type="project" value="UniProtKB-KW"/>
</dbReference>
<dbReference type="GO" id="GO:0009002">
    <property type="term" value="F:serine-type D-Ala-D-Ala carboxypeptidase activity"/>
    <property type="evidence" value="ECO:0007669"/>
    <property type="project" value="InterPro"/>
</dbReference>
<dbReference type="RefSeq" id="WP_125942245.1">
    <property type="nucleotide sequence ID" value="NZ_PXZH01000001.1"/>
</dbReference>
<dbReference type="PRINTS" id="PR00725">
    <property type="entry name" value="DADACBPTASE1"/>
</dbReference>
<keyword evidence="4" id="KW-0133">Cell shape</keyword>
<evidence type="ECO:0000256" key="9">
    <source>
        <dbReference type="RuleBase" id="RU004016"/>
    </source>
</evidence>
<comment type="similarity">
    <text evidence="1 9">Belongs to the peptidase S11 family.</text>
</comment>
<evidence type="ECO:0000256" key="8">
    <source>
        <dbReference type="PIRSR" id="PIRSR618044-2"/>
    </source>
</evidence>
<dbReference type="AlphaFoldDB" id="A0A3R9YEW3"/>
<feature type="active site" description="Acyl-ester intermediate" evidence="7">
    <location>
        <position position="55"/>
    </location>
</feature>
<protein>
    <submittedName>
        <fullName evidence="11">D-alanyl-D-alanine carboxypeptidase</fullName>
    </submittedName>
</protein>
<dbReference type="EMBL" id="PXZH01000001">
    <property type="protein sequence ID" value="RST89634.1"/>
    <property type="molecule type" value="Genomic_DNA"/>
</dbReference>
<feature type="active site" evidence="7">
    <location>
        <position position="115"/>
    </location>
</feature>
<keyword evidence="2" id="KW-0732">Signal</keyword>
<dbReference type="OrthoDB" id="9791132at2"/>
<keyword evidence="3" id="KW-0378">Hydrolase</keyword>
<evidence type="ECO:0000259" key="10">
    <source>
        <dbReference type="Pfam" id="PF00768"/>
    </source>
</evidence>
<keyword evidence="12" id="KW-1185">Reference proteome</keyword>
<dbReference type="PANTHER" id="PTHR21581:SF33">
    <property type="entry name" value="D-ALANYL-D-ALANINE CARBOXYPEPTIDASE DACB"/>
    <property type="match status" value="1"/>
</dbReference>
<evidence type="ECO:0000256" key="7">
    <source>
        <dbReference type="PIRSR" id="PIRSR618044-1"/>
    </source>
</evidence>
<evidence type="ECO:0000313" key="12">
    <source>
        <dbReference type="Proteomes" id="UP000277864"/>
    </source>
</evidence>
<gene>
    <name evidence="11" type="ORF">C7P63_00725</name>
</gene>
<dbReference type="Proteomes" id="UP000277864">
    <property type="component" value="Unassembled WGS sequence"/>
</dbReference>
<evidence type="ECO:0000313" key="11">
    <source>
        <dbReference type="EMBL" id="RST89634.1"/>
    </source>
</evidence>
<feature type="active site" description="Proton acceptor" evidence="7">
    <location>
        <position position="58"/>
    </location>
</feature>
<evidence type="ECO:0000256" key="3">
    <source>
        <dbReference type="ARBA" id="ARBA00022801"/>
    </source>
</evidence>
<keyword evidence="6" id="KW-0961">Cell wall biogenesis/degradation</keyword>
<keyword evidence="11" id="KW-0645">Protease</keyword>
<organism evidence="11 12">
    <name type="scientific">Vagococcus humatus</name>
    <dbReference type="NCBI Taxonomy" id="1889241"/>
    <lineage>
        <taxon>Bacteria</taxon>
        <taxon>Bacillati</taxon>
        <taxon>Bacillota</taxon>
        <taxon>Bacilli</taxon>
        <taxon>Lactobacillales</taxon>
        <taxon>Enterococcaceae</taxon>
        <taxon>Vagococcus</taxon>
    </lineage>
</organism>
<dbReference type="GO" id="GO:0006508">
    <property type="term" value="P:proteolysis"/>
    <property type="evidence" value="ECO:0007669"/>
    <property type="project" value="InterPro"/>
</dbReference>
<evidence type="ECO:0000256" key="2">
    <source>
        <dbReference type="ARBA" id="ARBA00022729"/>
    </source>
</evidence>
<evidence type="ECO:0000256" key="4">
    <source>
        <dbReference type="ARBA" id="ARBA00022960"/>
    </source>
</evidence>
<accession>A0A3R9YEW3</accession>
<evidence type="ECO:0000256" key="5">
    <source>
        <dbReference type="ARBA" id="ARBA00022984"/>
    </source>
</evidence>
<dbReference type="InterPro" id="IPR012338">
    <property type="entry name" value="Beta-lactam/transpept-like"/>
</dbReference>
<dbReference type="Gene3D" id="3.40.710.10">
    <property type="entry name" value="DD-peptidase/beta-lactamase superfamily"/>
    <property type="match status" value="1"/>
</dbReference>
<dbReference type="PANTHER" id="PTHR21581">
    <property type="entry name" value="D-ALANYL-D-ALANINE CARBOXYPEPTIDASE"/>
    <property type="match status" value="1"/>
</dbReference>
<evidence type="ECO:0000256" key="6">
    <source>
        <dbReference type="ARBA" id="ARBA00023316"/>
    </source>
</evidence>
<proteinExistence type="inferred from homology"/>
<feature type="domain" description="Peptidase S11 D-alanyl-D-alanine carboxypeptidase A N-terminal" evidence="10">
    <location>
        <begin position="25"/>
        <end position="251"/>
    </location>
</feature>
<keyword evidence="11" id="KW-0121">Carboxypeptidase</keyword>
<reference evidence="11 12" key="1">
    <citation type="submission" date="2018-03" db="EMBL/GenBank/DDBJ databases">
        <authorList>
            <person name="Gulvik C.A."/>
        </authorList>
    </citation>
    <scope>NUCLEOTIDE SEQUENCE [LARGE SCALE GENOMIC DNA]</scope>
    <source>
        <strain evidence="11 12">JCM 31581</strain>
    </source>
</reference>
<dbReference type="InterPro" id="IPR018044">
    <property type="entry name" value="Peptidase_S11"/>
</dbReference>
<dbReference type="SUPFAM" id="SSF56601">
    <property type="entry name" value="beta-lactamase/transpeptidase-like"/>
    <property type="match status" value="1"/>
</dbReference>